<name>R9L285_9ACTN</name>
<dbReference type="eggNOG" id="ENOG5031V0F">
    <property type="taxonomic scope" value="Bacteria"/>
</dbReference>
<keyword evidence="1" id="KW-0812">Transmembrane</keyword>
<dbReference type="HOGENOM" id="CLU_3079443_0_0_11"/>
<keyword evidence="1" id="KW-0472">Membrane</keyword>
<accession>R9L285</accession>
<dbReference type="AlphaFoldDB" id="R9L285"/>
<dbReference type="EMBL" id="ASSY01000005">
    <property type="protein sequence ID" value="EOS52561.1"/>
    <property type="molecule type" value="Genomic_DNA"/>
</dbReference>
<reference evidence="2 3" key="1">
    <citation type="submission" date="2013-04" db="EMBL/GenBank/DDBJ databases">
        <title>The Genome Sequence of Enterorhabdus caecimuris B7.</title>
        <authorList>
            <consortium name="The Broad Institute Genomics Platform"/>
            <consortium name="The Broad Institute Genome Sequencing Center for Infectious Disease"/>
            <person name="Earl A."/>
            <person name="Xavier R."/>
            <person name="Elson C."/>
            <person name="Duck W."/>
            <person name="Walker B."/>
            <person name="Young S."/>
            <person name="Zeng Q."/>
            <person name="Gargeya S."/>
            <person name="Fitzgerald M."/>
            <person name="Haas B."/>
            <person name="Abouelleil A."/>
            <person name="Allen A.W."/>
            <person name="Alvarado L."/>
            <person name="Arachchi H.M."/>
            <person name="Berlin A.M."/>
            <person name="Chapman S.B."/>
            <person name="Gainer-Dewar J."/>
            <person name="Goldberg J."/>
            <person name="Griggs A."/>
            <person name="Gujja S."/>
            <person name="Hansen M."/>
            <person name="Howarth C."/>
            <person name="Imamovic A."/>
            <person name="Ireland A."/>
            <person name="Larimer J."/>
            <person name="McCowan C."/>
            <person name="Murphy C."/>
            <person name="Pearson M."/>
            <person name="Poon T.W."/>
            <person name="Priest M."/>
            <person name="Roberts A."/>
            <person name="Saif S."/>
            <person name="Shea T."/>
            <person name="Sisk P."/>
            <person name="Sykes S."/>
            <person name="Wortman J."/>
            <person name="Nusbaum C."/>
            <person name="Birren B."/>
        </authorList>
    </citation>
    <scope>NUCLEOTIDE SEQUENCE [LARGE SCALE GENOMIC DNA]</scope>
    <source>
        <strain evidence="2 3">B7</strain>
    </source>
</reference>
<proteinExistence type="predicted"/>
<evidence type="ECO:0000313" key="3">
    <source>
        <dbReference type="Proteomes" id="UP000014204"/>
    </source>
</evidence>
<dbReference type="STRING" id="1235794.C811_00597"/>
<protein>
    <submittedName>
        <fullName evidence="2">Uncharacterized protein</fullName>
    </submittedName>
</protein>
<gene>
    <name evidence="2" type="ORF">C811_00597</name>
</gene>
<evidence type="ECO:0000313" key="2">
    <source>
        <dbReference type="EMBL" id="EOS52561.1"/>
    </source>
</evidence>
<sequence>METITTALTTAITSLGTSLQSAIGANLTAILSVAAIFIVVPAVWGFVKRFTR</sequence>
<comment type="caution">
    <text evidence="2">The sequence shown here is derived from an EMBL/GenBank/DDBJ whole genome shotgun (WGS) entry which is preliminary data.</text>
</comment>
<organism evidence="2 3">
    <name type="scientific">Adlercreutzia caecimuris B7</name>
    <dbReference type="NCBI Taxonomy" id="1235794"/>
    <lineage>
        <taxon>Bacteria</taxon>
        <taxon>Bacillati</taxon>
        <taxon>Actinomycetota</taxon>
        <taxon>Coriobacteriia</taxon>
        <taxon>Eggerthellales</taxon>
        <taxon>Eggerthellaceae</taxon>
        <taxon>Adlercreutzia</taxon>
    </lineage>
</organism>
<feature type="transmembrane region" description="Helical" evidence="1">
    <location>
        <begin position="23"/>
        <end position="47"/>
    </location>
</feature>
<dbReference type="Proteomes" id="UP000014204">
    <property type="component" value="Unassembled WGS sequence"/>
</dbReference>
<evidence type="ECO:0000256" key="1">
    <source>
        <dbReference type="SAM" id="Phobius"/>
    </source>
</evidence>
<keyword evidence="1" id="KW-1133">Transmembrane helix</keyword>
<keyword evidence="3" id="KW-1185">Reference proteome</keyword>